<organism evidence="1 2">
    <name type="scientific">Ancylostoma duodenale</name>
    <dbReference type="NCBI Taxonomy" id="51022"/>
    <lineage>
        <taxon>Eukaryota</taxon>
        <taxon>Metazoa</taxon>
        <taxon>Ecdysozoa</taxon>
        <taxon>Nematoda</taxon>
        <taxon>Chromadorea</taxon>
        <taxon>Rhabditida</taxon>
        <taxon>Rhabditina</taxon>
        <taxon>Rhabditomorpha</taxon>
        <taxon>Strongyloidea</taxon>
        <taxon>Ancylostomatidae</taxon>
        <taxon>Ancylostomatinae</taxon>
        <taxon>Ancylostoma</taxon>
    </lineage>
</organism>
<reference evidence="1 2" key="1">
    <citation type="submission" date="2013-12" db="EMBL/GenBank/DDBJ databases">
        <title>Draft genome of the parsitic nematode Ancylostoma duodenale.</title>
        <authorList>
            <person name="Mitreva M."/>
        </authorList>
    </citation>
    <scope>NUCLEOTIDE SEQUENCE [LARGE SCALE GENOMIC DNA]</scope>
    <source>
        <strain evidence="1 2">Zhejiang</strain>
    </source>
</reference>
<evidence type="ECO:0000313" key="1">
    <source>
        <dbReference type="EMBL" id="KIH56663.1"/>
    </source>
</evidence>
<sequence>MEIRPVQVEEDAGVWQCHVTVYQKGNTHTLTSRSRVRVPHGEIPRPASTLVSYTKCQSKRTEDPFPINDVPWPKANFRRVH</sequence>
<protein>
    <submittedName>
        <fullName evidence="1">Uncharacterized protein</fullName>
    </submittedName>
</protein>
<dbReference type="AlphaFoldDB" id="A0A0C2CJM5"/>
<evidence type="ECO:0000313" key="2">
    <source>
        <dbReference type="Proteomes" id="UP000054047"/>
    </source>
</evidence>
<keyword evidence="2" id="KW-1185">Reference proteome</keyword>
<accession>A0A0C2CJM5</accession>
<gene>
    <name evidence="1" type="ORF">ANCDUO_13157</name>
</gene>
<proteinExistence type="predicted"/>
<dbReference type="Proteomes" id="UP000054047">
    <property type="component" value="Unassembled WGS sequence"/>
</dbReference>
<dbReference type="EMBL" id="KN735430">
    <property type="protein sequence ID" value="KIH56663.1"/>
    <property type="molecule type" value="Genomic_DNA"/>
</dbReference>
<dbReference type="OrthoDB" id="5806254at2759"/>
<name>A0A0C2CJM5_9BILA</name>